<dbReference type="EMBL" id="DYUK01000316">
    <property type="protein sequence ID" value="HJG81428.1"/>
    <property type="molecule type" value="Genomic_DNA"/>
</dbReference>
<evidence type="ECO:0000313" key="3">
    <source>
        <dbReference type="EMBL" id="HJG81428.1"/>
    </source>
</evidence>
<protein>
    <submittedName>
        <fullName evidence="3">GAF domain-containing protein</fullName>
    </submittedName>
</protein>
<dbReference type="Pfam" id="PF13556">
    <property type="entry name" value="HTH_30"/>
    <property type="match status" value="1"/>
</dbReference>
<reference evidence="3" key="2">
    <citation type="submission" date="2021-09" db="EMBL/GenBank/DDBJ databases">
        <authorList>
            <person name="Gilroy R."/>
        </authorList>
    </citation>
    <scope>NUCLEOTIDE SEQUENCE</scope>
    <source>
        <strain evidence="3">ChiGjej5B5-7349</strain>
    </source>
</reference>
<dbReference type="InterPro" id="IPR025736">
    <property type="entry name" value="PucR_C-HTH_dom"/>
</dbReference>
<evidence type="ECO:0000259" key="2">
    <source>
        <dbReference type="SMART" id="SM00065"/>
    </source>
</evidence>
<feature type="region of interest" description="Disordered" evidence="1">
    <location>
        <begin position="302"/>
        <end position="351"/>
    </location>
</feature>
<comment type="caution">
    <text evidence="3">The sequence shown here is derived from an EMBL/GenBank/DDBJ whole genome shotgun (WGS) entry which is preliminary data.</text>
</comment>
<evidence type="ECO:0000313" key="4">
    <source>
        <dbReference type="Proteomes" id="UP000784435"/>
    </source>
</evidence>
<dbReference type="InterPro" id="IPR051448">
    <property type="entry name" value="CdaR-like_regulators"/>
</dbReference>
<feature type="compositionally biased region" description="Low complexity" evidence="1">
    <location>
        <begin position="326"/>
        <end position="340"/>
    </location>
</feature>
<name>A0A921MFW1_9MICO</name>
<dbReference type="InterPro" id="IPR042070">
    <property type="entry name" value="PucR_C-HTH_sf"/>
</dbReference>
<feature type="domain" description="GAF" evidence="2">
    <location>
        <begin position="84"/>
        <end position="235"/>
    </location>
</feature>
<reference evidence="3" key="1">
    <citation type="journal article" date="2021" name="PeerJ">
        <title>Extensive microbial diversity within the chicken gut microbiome revealed by metagenomics and culture.</title>
        <authorList>
            <person name="Gilroy R."/>
            <person name="Ravi A."/>
            <person name="Getino M."/>
            <person name="Pursley I."/>
            <person name="Horton D.L."/>
            <person name="Alikhan N.F."/>
            <person name="Baker D."/>
            <person name="Gharbi K."/>
            <person name="Hall N."/>
            <person name="Watson M."/>
            <person name="Adriaenssens E.M."/>
            <person name="Foster-Nyarko E."/>
            <person name="Jarju S."/>
            <person name="Secka A."/>
            <person name="Antonio M."/>
            <person name="Oren A."/>
            <person name="Chaudhuri R.R."/>
            <person name="La Ragione R."/>
            <person name="Hildebrand F."/>
            <person name="Pallen M.J."/>
        </authorList>
    </citation>
    <scope>NUCLEOTIDE SEQUENCE</scope>
    <source>
        <strain evidence="3">ChiGjej5B5-7349</strain>
    </source>
</reference>
<proteinExistence type="predicted"/>
<dbReference type="InterPro" id="IPR029016">
    <property type="entry name" value="GAF-like_dom_sf"/>
</dbReference>
<dbReference type="Proteomes" id="UP000784435">
    <property type="component" value="Unassembled WGS sequence"/>
</dbReference>
<dbReference type="PANTHER" id="PTHR33744">
    <property type="entry name" value="CARBOHYDRATE DIACID REGULATOR"/>
    <property type="match status" value="1"/>
</dbReference>
<dbReference type="Gene3D" id="3.30.450.40">
    <property type="match status" value="1"/>
</dbReference>
<dbReference type="Gene3D" id="1.10.10.2840">
    <property type="entry name" value="PucR C-terminal helix-turn-helix domain"/>
    <property type="match status" value="1"/>
</dbReference>
<dbReference type="InterPro" id="IPR003018">
    <property type="entry name" value="GAF"/>
</dbReference>
<dbReference type="SMART" id="SM00065">
    <property type="entry name" value="GAF"/>
    <property type="match status" value="1"/>
</dbReference>
<dbReference type="Pfam" id="PF13185">
    <property type="entry name" value="GAF_2"/>
    <property type="match status" value="1"/>
</dbReference>
<accession>A0A921MFW1</accession>
<dbReference type="SUPFAM" id="SSF55781">
    <property type="entry name" value="GAF domain-like"/>
    <property type="match status" value="1"/>
</dbReference>
<evidence type="ECO:0000256" key="1">
    <source>
        <dbReference type="SAM" id="MobiDB-lite"/>
    </source>
</evidence>
<organism evidence="3 4">
    <name type="scientific">Brevibacterium senegalense</name>
    <dbReference type="NCBI Taxonomy" id="1033736"/>
    <lineage>
        <taxon>Bacteria</taxon>
        <taxon>Bacillati</taxon>
        <taxon>Actinomycetota</taxon>
        <taxon>Actinomycetes</taxon>
        <taxon>Micrococcales</taxon>
        <taxon>Brevibacteriaceae</taxon>
        <taxon>Brevibacterium</taxon>
    </lineage>
</organism>
<sequence length="672" mass="70671">MEDTTPAEVAAAAEELVAAVVRPEGPGAVELADLAAGLGLPPEAAGPLAASLSRARDEVSGLRRRSLELAAVSQSARRLANATRVDETLDHLVRAAHGLVVADLAYLSEYDPDTATLRVRATHGVVTEAFAALPVPTGIGVASRIAQTRRPQAVLDYFAEPGLARSEDMDAAVGEEGVVSLLGVPLVANSTVLGVLFVGTRSQHEYTPDEVAVLSALADHAAIAMLRSLRFGDLERSGDEADARASAWEQYFRDQRRVLDVVDELFDAVLSGEDVHRVIAALGQAVARQLVLVDEAGGVLASSGDARPQPQPDPAEASGVPETLEASDTPASPASPALPGAGVGARFRATPDSPDTEAVVVVETGTAGILRLHVLRPPLGSPLLSPETVVRGAQVCAFAHLLGSASRLREDRHRDRLLSALLSGTGSSTVATANDLAAAGLPLADLAHLVVVRGPAPDLRRTAAALTDRAAALTDRAAAGAGQPGLVFGLHAGELTVLTDAQTFPDIRALLDRRTAEVPHLTAIHTAVGSDSEDARSDESVLAELRRVHRGVVDLLSLVEALAWSGTVIEAAELQPYALLFGPDRGALDAFVESVLGPLLDSEDLPVLEEYFRQGRNLRATAEATRFHVNTITQRLRRVDGQLGPSWRSPDRAFLTEAAVRLVGLDRRLRRP</sequence>
<dbReference type="AlphaFoldDB" id="A0A921MFW1"/>
<gene>
    <name evidence="3" type="ORF">K8V08_13570</name>
</gene>
<dbReference type="PANTHER" id="PTHR33744:SF1">
    <property type="entry name" value="DNA-BINDING TRANSCRIPTIONAL ACTIVATOR ADER"/>
    <property type="match status" value="1"/>
</dbReference>